<dbReference type="OrthoDB" id="2748701at2759"/>
<name>A0A0C3G7E8_PILCF</name>
<evidence type="ECO:0008006" key="3">
    <source>
        <dbReference type="Google" id="ProtNLM"/>
    </source>
</evidence>
<dbReference type="Proteomes" id="UP000054166">
    <property type="component" value="Unassembled WGS sequence"/>
</dbReference>
<dbReference type="AlphaFoldDB" id="A0A0C3G7E8"/>
<evidence type="ECO:0000313" key="1">
    <source>
        <dbReference type="EMBL" id="KIM92125.1"/>
    </source>
</evidence>
<dbReference type="STRING" id="765440.A0A0C3G7E8"/>
<proteinExistence type="predicted"/>
<reference evidence="1 2" key="1">
    <citation type="submission" date="2014-04" db="EMBL/GenBank/DDBJ databases">
        <authorList>
            <consortium name="DOE Joint Genome Institute"/>
            <person name="Kuo A."/>
            <person name="Tarkka M."/>
            <person name="Buscot F."/>
            <person name="Kohler A."/>
            <person name="Nagy L.G."/>
            <person name="Floudas D."/>
            <person name="Copeland A."/>
            <person name="Barry K.W."/>
            <person name="Cichocki N."/>
            <person name="Veneault-Fourrey C."/>
            <person name="LaButti K."/>
            <person name="Lindquist E.A."/>
            <person name="Lipzen A."/>
            <person name="Lundell T."/>
            <person name="Morin E."/>
            <person name="Murat C."/>
            <person name="Sun H."/>
            <person name="Tunlid A."/>
            <person name="Henrissat B."/>
            <person name="Grigoriev I.V."/>
            <person name="Hibbett D.S."/>
            <person name="Martin F."/>
            <person name="Nordberg H.P."/>
            <person name="Cantor M.N."/>
            <person name="Hua S.X."/>
        </authorList>
    </citation>
    <scope>NUCLEOTIDE SEQUENCE [LARGE SCALE GENOMIC DNA]</scope>
    <source>
        <strain evidence="1 2">F 1598</strain>
    </source>
</reference>
<sequence>MLERCPPELARHIFQLACTDTGYTGRSLSLVSRYIHATSKPVKLRCICVRGLRQMEAFATILENTAPEFRRVRDLCITDHRKRLFAVEGEIITEEVVKEMPIMVTEDAKVKVTDLEDVRSDALRRIISMVAPSIVTLSIYFAVCARAHCKIPFPLPRLVELTTLLNFKTIDLAVFTLESFRPYPSLRRWNTNGLNVYPDYLFGHITRVAPALTHLRLANIVECSEGLERALDPHYKGWEERVMLPLTITKVIIQPSTLWDLEFSRIIFAKQKGRIVLENYSDNTIYGREGAEEAEKQWLDRIHGGRGCWKAPKKGRLTS</sequence>
<keyword evidence="2" id="KW-1185">Reference proteome</keyword>
<gene>
    <name evidence="1" type="ORF">PILCRDRAFT_112743</name>
</gene>
<protein>
    <recommendedName>
        <fullName evidence="3">F-box domain-containing protein</fullName>
    </recommendedName>
</protein>
<accession>A0A0C3G7E8</accession>
<organism evidence="1 2">
    <name type="scientific">Piloderma croceum (strain F 1598)</name>
    <dbReference type="NCBI Taxonomy" id="765440"/>
    <lineage>
        <taxon>Eukaryota</taxon>
        <taxon>Fungi</taxon>
        <taxon>Dikarya</taxon>
        <taxon>Basidiomycota</taxon>
        <taxon>Agaricomycotina</taxon>
        <taxon>Agaricomycetes</taxon>
        <taxon>Agaricomycetidae</taxon>
        <taxon>Atheliales</taxon>
        <taxon>Atheliaceae</taxon>
        <taxon>Piloderma</taxon>
    </lineage>
</organism>
<evidence type="ECO:0000313" key="2">
    <source>
        <dbReference type="Proteomes" id="UP000054166"/>
    </source>
</evidence>
<dbReference type="EMBL" id="KN832970">
    <property type="protein sequence ID" value="KIM92125.1"/>
    <property type="molecule type" value="Genomic_DNA"/>
</dbReference>
<dbReference type="InParanoid" id="A0A0C3G7E8"/>
<dbReference type="HOGENOM" id="CLU_041942_1_0_1"/>
<reference evidence="2" key="2">
    <citation type="submission" date="2015-01" db="EMBL/GenBank/DDBJ databases">
        <title>Evolutionary Origins and Diversification of the Mycorrhizal Mutualists.</title>
        <authorList>
            <consortium name="DOE Joint Genome Institute"/>
            <consortium name="Mycorrhizal Genomics Consortium"/>
            <person name="Kohler A."/>
            <person name="Kuo A."/>
            <person name="Nagy L.G."/>
            <person name="Floudas D."/>
            <person name="Copeland A."/>
            <person name="Barry K.W."/>
            <person name="Cichocki N."/>
            <person name="Veneault-Fourrey C."/>
            <person name="LaButti K."/>
            <person name="Lindquist E.A."/>
            <person name="Lipzen A."/>
            <person name="Lundell T."/>
            <person name="Morin E."/>
            <person name="Murat C."/>
            <person name="Riley R."/>
            <person name="Ohm R."/>
            <person name="Sun H."/>
            <person name="Tunlid A."/>
            <person name="Henrissat B."/>
            <person name="Grigoriev I.V."/>
            <person name="Hibbett D.S."/>
            <person name="Martin F."/>
        </authorList>
    </citation>
    <scope>NUCLEOTIDE SEQUENCE [LARGE SCALE GENOMIC DNA]</scope>
    <source>
        <strain evidence="2">F 1598</strain>
    </source>
</reference>